<proteinExistence type="predicted"/>
<evidence type="ECO:0000313" key="2">
    <source>
        <dbReference type="Proteomes" id="UP000265798"/>
    </source>
</evidence>
<sequence length="105" mass="12212">MGLSFYENSSFLRQDLLKSELTIAVSFAESKRERDRKIPIKNGSQDSKTPRFFDPLVIVISPSFVRMVRSSEKSQRYVRIPAQTRSDQILLSILEERIFSSQNLR</sequence>
<comment type="caution">
    <text evidence="1">The sequence shown here is derived from an EMBL/GenBank/DDBJ whole genome shotgun (WGS) entry which is preliminary data.</text>
</comment>
<name>A0A396ZF34_9LEPT</name>
<accession>A0A396ZF34</accession>
<reference evidence="2" key="1">
    <citation type="submission" date="2018-05" db="EMBL/GenBank/DDBJ databases">
        <title>Leptospira yasudae sp. nov. and Leptospira stimsonii sp. nov., two pathogenic species of the genus Leptospira isolated from environmental sources.</title>
        <authorList>
            <person name="Casanovas-Massana A."/>
            <person name="Hamond C."/>
            <person name="Santos L.A."/>
            <person name="Hacker K.P."/>
            <person name="Balassiano I."/>
            <person name="Medeiros M.A."/>
            <person name="Reis M.G."/>
            <person name="Ko A.I."/>
            <person name="Wunder E.A."/>
        </authorList>
    </citation>
    <scope>NUCLEOTIDE SEQUENCE [LARGE SCALE GENOMIC DNA]</scope>
    <source>
        <strain evidence="2">Yale</strain>
    </source>
</reference>
<dbReference type="AlphaFoldDB" id="A0A396ZF34"/>
<protein>
    <submittedName>
        <fullName evidence="1">Uncharacterized protein</fullName>
    </submittedName>
</protein>
<evidence type="ECO:0000313" key="1">
    <source>
        <dbReference type="EMBL" id="RHX91720.1"/>
    </source>
</evidence>
<organism evidence="1 2">
    <name type="scientific">Leptospira stimsonii</name>
    <dbReference type="NCBI Taxonomy" id="2202203"/>
    <lineage>
        <taxon>Bacteria</taxon>
        <taxon>Pseudomonadati</taxon>
        <taxon>Spirochaetota</taxon>
        <taxon>Spirochaetia</taxon>
        <taxon>Leptospirales</taxon>
        <taxon>Leptospiraceae</taxon>
        <taxon>Leptospira</taxon>
    </lineage>
</organism>
<dbReference type="Proteomes" id="UP000265798">
    <property type="component" value="Unassembled WGS sequence"/>
</dbReference>
<dbReference type="EMBL" id="QHCT01000001">
    <property type="protein sequence ID" value="RHX91720.1"/>
    <property type="molecule type" value="Genomic_DNA"/>
</dbReference>
<gene>
    <name evidence="1" type="ORF">DLM75_00225</name>
</gene>